<accession>A0A8X6QJ29</accession>
<sequence length="215" mass="25438">MMLLQSLDEIDCLYARLTRHMLLSTLCNCDVPKQISSLVVKTRYRRLLQMSVVIMKITVLFRNEFQTILHKIDDIVRDSESELEMAEIYISVCLKFCQESTYYSFMLVAAFLNSVVFKSFKDTKCFRIFYVCEFCFDVLYRRKFSVGLNCEEDHENLMSTCNELNVYLDNNLRITFLHENAFGLYCLDCFEDCTEISRECFELISGRDVRRILFA</sequence>
<dbReference type="AlphaFoldDB" id="A0A8X6QJ29"/>
<comment type="caution">
    <text evidence="1">The sequence shown here is derived from an EMBL/GenBank/DDBJ whole genome shotgun (WGS) entry which is preliminary data.</text>
</comment>
<keyword evidence="2" id="KW-1185">Reference proteome</keyword>
<reference evidence="1" key="1">
    <citation type="submission" date="2020-08" db="EMBL/GenBank/DDBJ databases">
        <title>Multicomponent nature underlies the extraordinary mechanical properties of spider dragline silk.</title>
        <authorList>
            <person name="Kono N."/>
            <person name="Nakamura H."/>
            <person name="Mori M."/>
            <person name="Yoshida Y."/>
            <person name="Ohtoshi R."/>
            <person name="Malay A.D."/>
            <person name="Moran D.A.P."/>
            <person name="Tomita M."/>
            <person name="Numata K."/>
            <person name="Arakawa K."/>
        </authorList>
    </citation>
    <scope>NUCLEOTIDE SEQUENCE</scope>
</reference>
<proteinExistence type="predicted"/>
<protein>
    <submittedName>
        <fullName evidence="1">Uncharacterized protein</fullName>
    </submittedName>
</protein>
<organism evidence="1 2">
    <name type="scientific">Nephila pilipes</name>
    <name type="common">Giant wood spider</name>
    <name type="synonym">Nephila maculata</name>
    <dbReference type="NCBI Taxonomy" id="299642"/>
    <lineage>
        <taxon>Eukaryota</taxon>
        <taxon>Metazoa</taxon>
        <taxon>Ecdysozoa</taxon>
        <taxon>Arthropoda</taxon>
        <taxon>Chelicerata</taxon>
        <taxon>Arachnida</taxon>
        <taxon>Araneae</taxon>
        <taxon>Araneomorphae</taxon>
        <taxon>Entelegynae</taxon>
        <taxon>Araneoidea</taxon>
        <taxon>Nephilidae</taxon>
        <taxon>Nephila</taxon>
    </lineage>
</organism>
<evidence type="ECO:0000313" key="1">
    <source>
        <dbReference type="EMBL" id="GFU21617.1"/>
    </source>
</evidence>
<name>A0A8X6QJ29_NEPPI</name>
<dbReference type="Proteomes" id="UP000887013">
    <property type="component" value="Unassembled WGS sequence"/>
</dbReference>
<evidence type="ECO:0000313" key="2">
    <source>
        <dbReference type="Proteomes" id="UP000887013"/>
    </source>
</evidence>
<gene>
    <name evidence="1" type="ORF">NPIL_265491</name>
</gene>
<dbReference type="OrthoDB" id="6439474at2759"/>
<dbReference type="EMBL" id="BMAW01080877">
    <property type="protein sequence ID" value="GFU21617.1"/>
    <property type="molecule type" value="Genomic_DNA"/>
</dbReference>